<dbReference type="InterPro" id="IPR036412">
    <property type="entry name" value="HAD-like_sf"/>
</dbReference>
<accession>A0A379INL3</accession>
<dbReference type="OrthoDB" id="9816564at2"/>
<protein>
    <submittedName>
        <fullName evidence="1">HAD superfamily hydrolase</fullName>
    </submittedName>
</protein>
<proteinExistence type="predicted"/>
<name>A0A379INL3_ECTME</name>
<gene>
    <name evidence="1" type="ORF">NCTC10899_00638</name>
</gene>
<reference evidence="1 2" key="1">
    <citation type="submission" date="2018-06" db="EMBL/GenBank/DDBJ databases">
        <authorList>
            <consortium name="Pathogen Informatics"/>
            <person name="Doyle S."/>
        </authorList>
    </citation>
    <scope>NUCLEOTIDE SEQUENCE [LARGE SCALE GENOMIC DNA]</scope>
    <source>
        <strain evidence="1 2">NCTC10899</strain>
    </source>
</reference>
<dbReference type="SUPFAM" id="SSF56784">
    <property type="entry name" value="HAD-like"/>
    <property type="match status" value="1"/>
</dbReference>
<sequence>MARHSQLVNDFRNLLPLVDVVSFDVFDTLFVRLVDDPLALFALMGQHLAEPHFMGQRIEAQALGFQDMHRDGRGEITLEDIYNNLSHPRHGSQALSDLEQRLEHAVIRPNPEVVALLTEARSAGKTIVLTSDMYLPRSFFKELAEQHELEPDHYLISSDCNCTKRDEGALFELLKQRLALDGSRILHIGDNPLGDVQRAQEKGLRSLQYHPPQGIHAPIAVEQVSGQLCAGLIHYEAYQGNTDAWFRLGWQYGGPLLHGFLDWIHEQAVLDRVDRILFISRDGFLLQQVHQRYPHSEVPGLYLRGSRVAFTLAALDERNFMENAPFLLSGADNITLQDLFDRIGVELPDATLLEDLGLQPDTRIHDGTRQHISQFLVAMRHRILQAARHTRRGLHQHLLDLGLNDGMRVAFVDVGWSGTTQHAFERAINGLLSIEVEGYYLGLSEPASAIRRKTGLNIKAMTDSAMLDKAKQTELYENRAVAELLFSAPHPTTIGYRTDRGELRFVEDVERGVDYDLSAIVETVNQGITHYIQAAEQAIRPLQVAVDRFLPMNNLLQLVAHPTAEQVALIGELYNWDAWASTENYRIYFAGRPPLKSRLYSKPDLWPAGWRVAQKASNAASKGVRMQSLQEAHNR</sequence>
<dbReference type="AlphaFoldDB" id="A0A379INL3"/>
<organism evidence="1 2">
    <name type="scientific">Ectopseudomonas mendocina</name>
    <name type="common">Pseudomonas mendocina</name>
    <dbReference type="NCBI Taxonomy" id="300"/>
    <lineage>
        <taxon>Bacteria</taxon>
        <taxon>Pseudomonadati</taxon>
        <taxon>Pseudomonadota</taxon>
        <taxon>Gammaproteobacteria</taxon>
        <taxon>Pseudomonadales</taxon>
        <taxon>Pseudomonadaceae</taxon>
        <taxon>Ectopseudomonas</taxon>
    </lineage>
</organism>
<dbReference type="Gene3D" id="3.40.50.1000">
    <property type="entry name" value="HAD superfamily/HAD-like"/>
    <property type="match status" value="1"/>
</dbReference>
<evidence type="ECO:0000313" key="2">
    <source>
        <dbReference type="Proteomes" id="UP000254260"/>
    </source>
</evidence>
<dbReference type="Proteomes" id="UP000254260">
    <property type="component" value="Unassembled WGS sequence"/>
</dbReference>
<evidence type="ECO:0000313" key="1">
    <source>
        <dbReference type="EMBL" id="SUD37877.1"/>
    </source>
</evidence>
<dbReference type="RefSeq" id="WP_115290425.1">
    <property type="nucleotide sequence ID" value="NZ_CP060288.1"/>
</dbReference>
<dbReference type="InterPro" id="IPR023214">
    <property type="entry name" value="HAD_sf"/>
</dbReference>
<keyword evidence="1" id="KW-0378">Hydrolase</keyword>
<dbReference type="EMBL" id="UGUU01000001">
    <property type="protein sequence ID" value="SUD37877.1"/>
    <property type="molecule type" value="Genomic_DNA"/>
</dbReference>
<dbReference type="GO" id="GO:0016787">
    <property type="term" value="F:hydrolase activity"/>
    <property type="evidence" value="ECO:0007669"/>
    <property type="project" value="UniProtKB-KW"/>
</dbReference>